<evidence type="ECO:0000256" key="5">
    <source>
        <dbReference type="PROSITE-ProRule" id="PRU00708"/>
    </source>
</evidence>
<evidence type="ECO:0000256" key="3">
    <source>
        <dbReference type="ARBA" id="ARBA00044493"/>
    </source>
</evidence>
<dbReference type="InterPro" id="IPR011990">
    <property type="entry name" value="TPR-like_helical_dom_sf"/>
</dbReference>
<evidence type="ECO:0008006" key="8">
    <source>
        <dbReference type="Google" id="ProtNLM"/>
    </source>
</evidence>
<evidence type="ECO:0000313" key="6">
    <source>
        <dbReference type="EMBL" id="KAJ2850096.1"/>
    </source>
</evidence>
<dbReference type="EMBL" id="JANBUW010000044">
    <property type="protein sequence ID" value="KAJ2850096.1"/>
    <property type="molecule type" value="Genomic_DNA"/>
</dbReference>
<evidence type="ECO:0000256" key="4">
    <source>
        <dbReference type="ARBA" id="ARBA00044511"/>
    </source>
</evidence>
<accession>A0A9W8IA59</accession>
<proteinExistence type="inferred from homology"/>
<comment type="subunit">
    <text evidence="4">Binds to mitochondrial small subunit 15S rRNA.</text>
</comment>
<dbReference type="OrthoDB" id="185373at2759"/>
<evidence type="ECO:0000313" key="7">
    <source>
        <dbReference type="Proteomes" id="UP001139887"/>
    </source>
</evidence>
<dbReference type="Pfam" id="PF13812">
    <property type="entry name" value="PPR_3"/>
    <property type="match status" value="1"/>
</dbReference>
<keyword evidence="7" id="KW-1185">Reference proteome</keyword>
<evidence type="ECO:0000256" key="1">
    <source>
        <dbReference type="ARBA" id="ARBA00006192"/>
    </source>
</evidence>
<feature type="repeat" description="PPR" evidence="5">
    <location>
        <begin position="354"/>
        <end position="388"/>
    </location>
</feature>
<dbReference type="InterPro" id="IPR002885">
    <property type="entry name" value="PPR_rpt"/>
</dbReference>
<dbReference type="PANTHER" id="PTHR47447:SF17">
    <property type="entry name" value="OS12G0638900 PROTEIN"/>
    <property type="match status" value="1"/>
</dbReference>
<dbReference type="Proteomes" id="UP001139887">
    <property type="component" value="Unassembled WGS sequence"/>
</dbReference>
<dbReference type="PANTHER" id="PTHR47447">
    <property type="entry name" value="OS03G0856100 PROTEIN"/>
    <property type="match status" value="1"/>
</dbReference>
<organism evidence="6 7">
    <name type="scientific">Coemansia brasiliensis</name>
    <dbReference type="NCBI Taxonomy" id="2650707"/>
    <lineage>
        <taxon>Eukaryota</taxon>
        <taxon>Fungi</taxon>
        <taxon>Fungi incertae sedis</taxon>
        <taxon>Zoopagomycota</taxon>
        <taxon>Kickxellomycotina</taxon>
        <taxon>Kickxellomycetes</taxon>
        <taxon>Kickxellales</taxon>
        <taxon>Kickxellaceae</taxon>
        <taxon>Coemansia</taxon>
    </lineage>
</organism>
<comment type="similarity">
    <text evidence="1">Belongs to the CCM1 family.</text>
</comment>
<sequence length="1223" mass="136992">MTRSYSPFLTKFASLLPADEQASLQAFSDALKNNEGTAAQALRMYRILRRQDLHKQLTLTGMQRLLRRIALDSSGETGSQTIVELLEDYASLGFMAEQSEYSSLLGALARERGREDEVLSLLDSVVENSDIATFMQSAPNKRALIERMPTKEDIEQIEEAIKKSALAAEAEGRRTYRVSRDLYYMAMVGFAQRAHVRGVMAVLKRMLALAARAPFYRARLLMPDRKTWNVVGTVLLQQRDRPMFVSVWVGFLSRGARPPLSLTRKLVRLLVHQACIDQAVWIMRISRALPDLGARAPKSPYAKGEVPWDLRVQVMHVAAALEAAAALDTTQSARSEALQQGTIAANLPQLAPPDTEMFSRLIGGAVRANRAALAEQLFAELVDAGVMPAGTTFGHLAQLYAEHGQLQRVVAIVQSVFAHQSPTHVQMLQTDVECVVPLLRLYLRSGHKHEARELLRSWNEVHKGRVPASKLALAMLRVFDSPEDTAHTSALLQEIVPDSGTADTKTALAIHVEAVYTYIRARDLPGVVRALRAMAYANLEPPKWLWEVVLHGFLREQALDLFMAVHASRRDTRGVPVPLSMPLYFKWMRTLFMHGDVIGVQAVFDEMIALGQIPGQRHYAVLVLAYAHAGMLDRAVALVHGLRRRGDTVQVGVTLNAALAEAYAVCGELDRANAELLHMRTTSPLPPTSLPARPFNAAIAAAVHAGNGLRAMRTYAEMLRAGVRPNASTFAILMHTYALACDVRNCMLAFNEMLRAGIIPTQAIYTIIIGAFSVVENYGKAERVFNQVLAEQDWARASANKADLPEADRTRVRNFFNLDPIIFIVMLSVYRRAQNPIRALATWERFIHSFPVIKWNHRSADMSRFYTASIHLSALTQLLRGVTKSIGAPQAFRSTEQHRRYLNIPLPAPELRVRTEQRAAQKKRFAVLAERWPESSAVKQLRDRMKARADIVQEIETELDARATIDQEFCQYQRALHRPQCAADVPVFCSYSDWVPSGVDLSQLQESSTDQATATKHPTNTLEGHMRLFAETGEFGQPTPMDTAAILDNHWRQLEDTHFAFNNIHIAVYLPSMLIGRQYAGLERFLSKVAPRGADQAAASQFIYHKINIEHRSTRLLATQLKIVYEAMLADRDRRILLTALLGTDCLLQDRYLHESIFGDVDALRTPDQTRVMRERLAIHCENETSRAHELDALLRIARLWAPLVPTSHREELAKAVAAVNYR</sequence>
<reference evidence="6" key="1">
    <citation type="submission" date="2022-07" db="EMBL/GenBank/DDBJ databases">
        <title>Phylogenomic reconstructions and comparative analyses of Kickxellomycotina fungi.</title>
        <authorList>
            <person name="Reynolds N.K."/>
            <person name="Stajich J.E."/>
            <person name="Barry K."/>
            <person name="Grigoriev I.V."/>
            <person name="Crous P."/>
            <person name="Smith M.E."/>
        </authorList>
    </citation>
    <scope>NUCLEOTIDE SEQUENCE</scope>
    <source>
        <strain evidence="6">NRRL 1566</strain>
    </source>
</reference>
<dbReference type="PROSITE" id="PS51375">
    <property type="entry name" value="PPR"/>
    <property type="match status" value="2"/>
</dbReference>
<gene>
    <name evidence="6" type="ORF">IWW36_002151</name>
</gene>
<feature type="repeat" description="PPR" evidence="5">
    <location>
        <begin position="726"/>
        <end position="760"/>
    </location>
</feature>
<comment type="caution">
    <text evidence="6">The sequence shown here is derived from an EMBL/GenBank/DDBJ whole genome shotgun (WGS) entry which is preliminary data.</text>
</comment>
<name>A0A9W8IA59_9FUNG</name>
<dbReference type="AlphaFoldDB" id="A0A9W8IA59"/>
<evidence type="ECO:0000256" key="2">
    <source>
        <dbReference type="ARBA" id="ARBA00022737"/>
    </source>
</evidence>
<dbReference type="NCBIfam" id="TIGR00756">
    <property type="entry name" value="PPR"/>
    <property type="match status" value="1"/>
</dbReference>
<keyword evidence="2" id="KW-0677">Repeat</keyword>
<dbReference type="Gene3D" id="1.25.40.10">
    <property type="entry name" value="Tetratricopeptide repeat domain"/>
    <property type="match status" value="3"/>
</dbReference>
<comment type="function">
    <text evidence="3">Regulates mitochondrial small subunit maturation by controlling 15S rRNA 5'-end processing. Localizes to the 5' precursor of the 15S rRNA in a position that is subsequently occupied by mS47 in the mature yeast mtSSU. Uses structure and sequence-specific RNA recognition, binding to a single-stranded region of the precursor and specifically recognizing bases -6 to -1. The exchange of Ccm1 for mS47 is coupled to the irreversible removal of precursor rRNA that is accompanied by conformational changes of the mitoribosomal proteins uS5m and mS26. These conformational changes signal completion of 5'-end rRNA processing through protection of the mature 5'-end of the 15S rRNA and stabilization of mS47. The removal of the 5' precursor together with the dissociation of Ccm1 may be catalyzed by the 5'-3' exoribonuclease Pet127. Involved in the specific removal of group I introns in mitochondrial encoded transcripts.</text>
</comment>
<protein>
    <recommendedName>
        <fullName evidence="8">Pentacotripeptide-repeat region of PRORP domain-containing protein</fullName>
    </recommendedName>
</protein>